<feature type="transmembrane region" description="Helical" evidence="8">
    <location>
        <begin position="374"/>
        <end position="396"/>
    </location>
</feature>
<dbReference type="InterPro" id="IPR000515">
    <property type="entry name" value="MetI-like"/>
</dbReference>
<feature type="transmembrane region" description="Helical" evidence="8">
    <location>
        <begin position="146"/>
        <end position="169"/>
    </location>
</feature>
<protein>
    <submittedName>
        <fullName evidence="10">Iron ABC transporter permease</fullName>
    </submittedName>
</protein>
<feature type="domain" description="ABC transmembrane type-1" evidence="9">
    <location>
        <begin position="335"/>
        <end position="536"/>
    </location>
</feature>
<feature type="transmembrane region" description="Helical" evidence="8">
    <location>
        <begin position="402"/>
        <end position="425"/>
    </location>
</feature>
<dbReference type="Pfam" id="PF00528">
    <property type="entry name" value="BPD_transp_1"/>
    <property type="match status" value="2"/>
</dbReference>
<evidence type="ECO:0000259" key="9">
    <source>
        <dbReference type="PROSITE" id="PS50928"/>
    </source>
</evidence>
<sequence length="545" mass="60600">MNASKVIRDVKKNANGWFWISLMGAAVILLPIFSILASLFKPTNENWAHIQEFLLKDYALQTVWLLLGTGIATLIVGTGLAWLVSAYDFIGKRFFRFAFILPLAIPPYIAAYTYSTMFDYTGVVQKTLRDWFGYTLPPDLIDIRSLPGAILIFTLFLFPYVYMITRSFLERQSGAYIENARLLGRSPAAIFFRVVLPMARPAIIGGVSLVLFEAVSDYGVTSYFGVHTITTAIFQTWFGLYDADSAVRLAAFLMAGIVGAFLIERLLRARRRYSASTSKSRPLVQKRLRGLGHAAALLICGLVVAVSFLIPVLQLIAWAWLTYQDVLTAQFIELTFNTLRVALLATAIILVISTTAANVNRVQRNRFTMILTKLLTAGYSIPGAILAIGVLTLFLWLDQQVIAQFGTGQLVLSMTLIMLIVAYVVRFMATGFQAIEAGFEKIGHHYMEASRMLGHGLTKTFFKVDLPLIKGALLTGTVLTFVEIVKELPLALLLRPFNFETLATKTYQYANDEMIQEAAVPALFIIAVSLLAVAVIHRVGERTER</sequence>
<organism evidence="10 11">
    <name type="scientific">Tumebacillus lacus</name>
    <dbReference type="NCBI Taxonomy" id="2995335"/>
    <lineage>
        <taxon>Bacteria</taxon>
        <taxon>Bacillati</taxon>
        <taxon>Bacillota</taxon>
        <taxon>Bacilli</taxon>
        <taxon>Bacillales</taxon>
        <taxon>Alicyclobacillaceae</taxon>
        <taxon>Tumebacillus</taxon>
    </lineage>
</organism>
<evidence type="ECO:0000256" key="6">
    <source>
        <dbReference type="ARBA" id="ARBA00022989"/>
    </source>
</evidence>
<dbReference type="InterPro" id="IPR035906">
    <property type="entry name" value="MetI-like_sf"/>
</dbReference>
<keyword evidence="6 8" id="KW-1133">Transmembrane helix</keyword>
<evidence type="ECO:0000256" key="1">
    <source>
        <dbReference type="ARBA" id="ARBA00004429"/>
    </source>
</evidence>
<keyword evidence="11" id="KW-1185">Reference proteome</keyword>
<feature type="transmembrane region" description="Helical" evidence="8">
    <location>
        <begin position="288"/>
        <end position="321"/>
    </location>
</feature>
<comment type="similarity">
    <text evidence="8">Belongs to the binding-protein-dependent transport system permease family.</text>
</comment>
<feature type="transmembrane region" description="Helical" evidence="8">
    <location>
        <begin position="94"/>
        <end position="114"/>
    </location>
</feature>
<keyword evidence="4" id="KW-0997">Cell inner membrane</keyword>
<evidence type="ECO:0000256" key="4">
    <source>
        <dbReference type="ARBA" id="ARBA00022519"/>
    </source>
</evidence>
<feature type="domain" description="ABC transmembrane type-1" evidence="9">
    <location>
        <begin position="59"/>
        <end position="262"/>
    </location>
</feature>
<keyword evidence="7 8" id="KW-0472">Membrane</keyword>
<feature type="transmembrane region" description="Helical" evidence="8">
    <location>
        <begin position="246"/>
        <end position="267"/>
    </location>
</feature>
<feature type="transmembrane region" description="Helical" evidence="8">
    <location>
        <begin position="16"/>
        <end position="40"/>
    </location>
</feature>
<feature type="transmembrane region" description="Helical" evidence="8">
    <location>
        <begin position="341"/>
        <end position="362"/>
    </location>
</feature>
<dbReference type="PANTHER" id="PTHR43357">
    <property type="entry name" value="INNER MEMBRANE ABC TRANSPORTER PERMEASE PROTEIN YDCV"/>
    <property type="match status" value="1"/>
</dbReference>
<dbReference type="PROSITE" id="PS50928">
    <property type="entry name" value="ABC_TM1"/>
    <property type="match status" value="2"/>
</dbReference>
<proteinExistence type="inferred from homology"/>
<dbReference type="Proteomes" id="UP001208017">
    <property type="component" value="Unassembled WGS sequence"/>
</dbReference>
<evidence type="ECO:0000313" key="11">
    <source>
        <dbReference type="Proteomes" id="UP001208017"/>
    </source>
</evidence>
<evidence type="ECO:0000256" key="3">
    <source>
        <dbReference type="ARBA" id="ARBA00022475"/>
    </source>
</evidence>
<evidence type="ECO:0000256" key="5">
    <source>
        <dbReference type="ARBA" id="ARBA00022692"/>
    </source>
</evidence>
<comment type="subcellular location">
    <subcellularLocation>
        <location evidence="1">Cell inner membrane</location>
        <topology evidence="1">Multi-pass membrane protein</topology>
    </subcellularLocation>
    <subcellularLocation>
        <location evidence="8">Cell membrane</location>
        <topology evidence="8">Multi-pass membrane protein</topology>
    </subcellularLocation>
</comment>
<dbReference type="SUPFAM" id="SSF161098">
    <property type="entry name" value="MetI-like"/>
    <property type="match status" value="2"/>
</dbReference>
<feature type="transmembrane region" description="Helical" evidence="8">
    <location>
        <begin position="514"/>
        <end position="536"/>
    </location>
</feature>
<keyword evidence="2 8" id="KW-0813">Transport</keyword>
<keyword evidence="3" id="KW-1003">Cell membrane</keyword>
<gene>
    <name evidence="10" type="ORF">OS242_20935</name>
</gene>
<dbReference type="RefSeq" id="WP_267153624.1">
    <property type="nucleotide sequence ID" value="NZ_JAPMLT010000019.1"/>
</dbReference>
<comment type="caution">
    <text evidence="10">The sequence shown here is derived from an EMBL/GenBank/DDBJ whole genome shotgun (WGS) entry which is preliminary data.</text>
</comment>
<evidence type="ECO:0000256" key="8">
    <source>
        <dbReference type="RuleBase" id="RU363032"/>
    </source>
</evidence>
<feature type="transmembrane region" description="Helical" evidence="8">
    <location>
        <begin position="190"/>
        <end position="212"/>
    </location>
</feature>
<accession>A0ABT3X8S7</accession>
<feature type="transmembrane region" description="Helical" evidence="8">
    <location>
        <begin position="60"/>
        <end position="82"/>
    </location>
</feature>
<evidence type="ECO:0000256" key="7">
    <source>
        <dbReference type="ARBA" id="ARBA00023136"/>
    </source>
</evidence>
<feature type="transmembrane region" description="Helical" evidence="8">
    <location>
        <begin position="472"/>
        <end position="494"/>
    </location>
</feature>
<dbReference type="EMBL" id="JAPMLT010000019">
    <property type="protein sequence ID" value="MCX7572378.1"/>
    <property type="molecule type" value="Genomic_DNA"/>
</dbReference>
<dbReference type="CDD" id="cd06261">
    <property type="entry name" value="TM_PBP2"/>
    <property type="match status" value="2"/>
</dbReference>
<evidence type="ECO:0000256" key="2">
    <source>
        <dbReference type="ARBA" id="ARBA00022448"/>
    </source>
</evidence>
<name>A0ABT3X8S7_9BACL</name>
<evidence type="ECO:0000313" key="10">
    <source>
        <dbReference type="EMBL" id="MCX7572378.1"/>
    </source>
</evidence>
<dbReference type="PANTHER" id="PTHR43357:SF3">
    <property type="entry name" value="FE(3+)-TRANSPORT SYSTEM PERMEASE PROTEIN FBPB 2"/>
    <property type="match status" value="1"/>
</dbReference>
<keyword evidence="5 8" id="KW-0812">Transmembrane</keyword>
<reference evidence="10 11" key="1">
    <citation type="submission" date="2022-11" db="EMBL/GenBank/DDBJ databases">
        <title>Study of microbial diversity in lake waters.</title>
        <authorList>
            <person name="Zhang J."/>
        </authorList>
    </citation>
    <scope>NUCLEOTIDE SEQUENCE [LARGE SCALE GENOMIC DNA]</scope>
    <source>
        <strain evidence="10 11">DT12</strain>
    </source>
</reference>
<dbReference type="Gene3D" id="1.10.3720.10">
    <property type="entry name" value="MetI-like"/>
    <property type="match status" value="2"/>
</dbReference>